<evidence type="ECO:0000313" key="3">
    <source>
        <dbReference type="Proteomes" id="UP000664940"/>
    </source>
</evidence>
<proteinExistence type="predicted"/>
<dbReference type="AlphaFoldDB" id="A0A833YTZ6"/>
<sequence length="133" mass="13873">MALILLGIICQVQQGDGSGTFRPFAEVGPGFSIQNVLPARGSANLWPRATASCSRARPGLPGLAGPGLHEGAPGQPAVLTLETDLTCSGLAGWWPLVHSHTNTPVPAKPKTALGTLRKSRFPGNFTAFVHELL</sequence>
<gene>
    <name evidence="2" type="ORF">HJG60_008763</name>
</gene>
<protein>
    <submittedName>
        <fullName evidence="2">Uncharacterized protein</fullName>
    </submittedName>
</protein>
<evidence type="ECO:0000256" key="1">
    <source>
        <dbReference type="SAM" id="SignalP"/>
    </source>
</evidence>
<keyword evidence="1" id="KW-0732">Signal</keyword>
<feature type="chain" id="PRO_5032819987" evidence="1">
    <location>
        <begin position="18"/>
        <end position="133"/>
    </location>
</feature>
<dbReference type="EMBL" id="JABVXQ010000013">
    <property type="protein sequence ID" value="KAF6081744.1"/>
    <property type="molecule type" value="Genomic_DNA"/>
</dbReference>
<feature type="signal peptide" evidence="1">
    <location>
        <begin position="1"/>
        <end position="17"/>
    </location>
</feature>
<dbReference type="Proteomes" id="UP000664940">
    <property type="component" value="Unassembled WGS sequence"/>
</dbReference>
<comment type="caution">
    <text evidence="2">The sequence shown here is derived from an EMBL/GenBank/DDBJ whole genome shotgun (WGS) entry which is preliminary data.</text>
</comment>
<name>A0A833YTZ6_9CHIR</name>
<evidence type="ECO:0000313" key="2">
    <source>
        <dbReference type="EMBL" id="KAF6081744.1"/>
    </source>
</evidence>
<reference evidence="2 3" key="1">
    <citation type="journal article" date="2020" name="Nature">
        <title>Six reference-quality genomes reveal evolution of bat adaptations.</title>
        <authorList>
            <person name="Jebb D."/>
            <person name="Huang Z."/>
            <person name="Pippel M."/>
            <person name="Hughes G.M."/>
            <person name="Lavrichenko K."/>
            <person name="Devanna P."/>
            <person name="Winkler S."/>
            <person name="Jermiin L.S."/>
            <person name="Skirmuntt E.C."/>
            <person name="Katzourakis A."/>
            <person name="Burkitt-Gray L."/>
            <person name="Ray D.A."/>
            <person name="Sullivan K.A.M."/>
            <person name="Roscito J.G."/>
            <person name="Kirilenko B.M."/>
            <person name="Davalos L.M."/>
            <person name="Corthals A.P."/>
            <person name="Power M.L."/>
            <person name="Jones G."/>
            <person name="Ransome R.D."/>
            <person name="Dechmann D.K.N."/>
            <person name="Locatelli A.G."/>
            <person name="Puechmaille S.J."/>
            <person name="Fedrigo O."/>
            <person name="Jarvis E.D."/>
            <person name="Hiller M."/>
            <person name="Vernes S.C."/>
            <person name="Myers E.W."/>
            <person name="Teeling E.C."/>
        </authorList>
    </citation>
    <scope>NUCLEOTIDE SEQUENCE [LARGE SCALE GENOMIC DNA]</scope>
    <source>
        <strain evidence="2">Bat1K_MPI-CBG_1</strain>
    </source>
</reference>
<accession>A0A833YTZ6</accession>
<organism evidence="2 3">
    <name type="scientific">Phyllostomus discolor</name>
    <name type="common">pale spear-nosed bat</name>
    <dbReference type="NCBI Taxonomy" id="89673"/>
    <lineage>
        <taxon>Eukaryota</taxon>
        <taxon>Metazoa</taxon>
        <taxon>Chordata</taxon>
        <taxon>Craniata</taxon>
        <taxon>Vertebrata</taxon>
        <taxon>Euteleostomi</taxon>
        <taxon>Mammalia</taxon>
        <taxon>Eutheria</taxon>
        <taxon>Laurasiatheria</taxon>
        <taxon>Chiroptera</taxon>
        <taxon>Yangochiroptera</taxon>
        <taxon>Phyllostomidae</taxon>
        <taxon>Phyllostominae</taxon>
        <taxon>Phyllostomus</taxon>
    </lineage>
</organism>